<evidence type="ECO:0008006" key="4">
    <source>
        <dbReference type="Google" id="ProtNLM"/>
    </source>
</evidence>
<dbReference type="Gene3D" id="2.130.10.10">
    <property type="entry name" value="YVTN repeat-like/Quinoprotein amine dehydrogenase"/>
    <property type="match status" value="1"/>
</dbReference>
<dbReference type="AlphaFoldDB" id="A0A2N9JJZ1"/>
<dbReference type="SUPFAM" id="SSF50998">
    <property type="entry name" value="Quinoprotein alcohol dehydrogenase-like"/>
    <property type="match status" value="1"/>
</dbReference>
<dbReference type="Proteomes" id="UP000238164">
    <property type="component" value="Chromosome 1"/>
</dbReference>
<evidence type="ECO:0000256" key="1">
    <source>
        <dbReference type="SAM" id="MobiDB-lite"/>
    </source>
</evidence>
<dbReference type="KEGG" id="mgg:MPLG2_2851"/>
<reference evidence="2 3" key="1">
    <citation type="submission" date="2018-02" db="EMBL/GenBank/DDBJ databases">
        <authorList>
            <person name="Cohen D.B."/>
            <person name="Kent A.D."/>
        </authorList>
    </citation>
    <scope>NUCLEOTIDE SEQUENCE [LARGE SCALE GENOMIC DNA]</scope>
    <source>
        <strain evidence="2">1</strain>
    </source>
</reference>
<evidence type="ECO:0000313" key="2">
    <source>
        <dbReference type="EMBL" id="SPD87881.1"/>
    </source>
</evidence>
<accession>A0A2N9JJZ1</accession>
<gene>
    <name evidence="2" type="ORF">MPLG2_2851</name>
</gene>
<keyword evidence="3" id="KW-1185">Reference proteome</keyword>
<sequence>MLAITLTACAGPVATSPEVAGPAPAATASSTPGATPAKPTKPPLAADLAGGTPVQLGPAGHYAILGARAFVADPDGTVTALDLGTGLTAWQAQFTKGTPWDAQPTVGLSADGRTVVAVRTVDVDGVGRLDLLLIDAATGAVQAEHVVADAAGKLRVDLPPRVVATDATTIVLADNPESGRQTAVVRTSDGVLAWVANDQAVGATSTMVITRSGGRDRAKGTVQWKASSSLGPLVARRGNVVVVKQGTKAVWLSATTGRRLALTGKLSTDEPTYAATRNTVVYLTTAGLSGRDLATGKRLWHRARKGVAVVSLLDWAYVWRKGTRGDVLSARTGKVLVKNKVLPSILYANDAGVLLNADDGYRWVSF</sequence>
<feature type="region of interest" description="Disordered" evidence="1">
    <location>
        <begin position="15"/>
        <end position="41"/>
    </location>
</feature>
<organism evidence="2 3">
    <name type="scientific">Micropruina glycogenica</name>
    <dbReference type="NCBI Taxonomy" id="75385"/>
    <lineage>
        <taxon>Bacteria</taxon>
        <taxon>Bacillati</taxon>
        <taxon>Actinomycetota</taxon>
        <taxon>Actinomycetes</taxon>
        <taxon>Propionibacteriales</taxon>
        <taxon>Nocardioidaceae</taxon>
        <taxon>Micropruina</taxon>
    </lineage>
</organism>
<name>A0A2N9JJZ1_9ACTN</name>
<dbReference type="InterPro" id="IPR015943">
    <property type="entry name" value="WD40/YVTN_repeat-like_dom_sf"/>
</dbReference>
<protein>
    <recommendedName>
        <fullName evidence="4">Pyrroloquinoline-quinone binding quinoprotein</fullName>
    </recommendedName>
</protein>
<dbReference type="InterPro" id="IPR011047">
    <property type="entry name" value="Quinoprotein_ADH-like_sf"/>
</dbReference>
<evidence type="ECO:0000313" key="3">
    <source>
        <dbReference type="Proteomes" id="UP000238164"/>
    </source>
</evidence>
<proteinExistence type="predicted"/>
<dbReference type="EMBL" id="LT985188">
    <property type="protein sequence ID" value="SPD87881.1"/>
    <property type="molecule type" value="Genomic_DNA"/>
</dbReference>
<feature type="compositionally biased region" description="Low complexity" evidence="1">
    <location>
        <begin position="20"/>
        <end position="41"/>
    </location>
</feature>